<comment type="caution">
    <text evidence="1">The sequence shown here is derived from an EMBL/GenBank/DDBJ whole genome shotgun (WGS) entry which is preliminary data.</text>
</comment>
<accession>A0A6V8S9W9</accession>
<dbReference type="Proteomes" id="UP000580568">
    <property type="component" value="Unassembled WGS sequence"/>
</dbReference>
<sequence>MKLLKLQKLNLIVGGNRMNDELIVKDIIIGAGEFFCHDVEEHLPDNWHGEGFSIVQAIQDVALLFLRGQEIT</sequence>
<gene>
    <name evidence="1" type="ORF">bsdtw1_00092</name>
</gene>
<organism evidence="1 2">
    <name type="scientific">Clostridium fungisolvens</name>
    <dbReference type="NCBI Taxonomy" id="1604897"/>
    <lineage>
        <taxon>Bacteria</taxon>
        <taxon>Bacillati</taxon>
        <taxon>Bacillota</taxon>
        <taxon>Clostridia</taxon>
        <taxon>Eubacteriales</taxon>
        <taxon>Clostridiaceae</taxon>
        <taxon>Clostridium</taxon>
    </lineage>
</organism>
<name>A0A6V8S9W9_9CLOT</name>
<protein>
    <submittedName>
        <fullName evidence="1">Uncharacterized protein</fullName>
    </submittedName>
</protein>
<reference evidence="1 2" key="1">
    <citation type="submission" date="2020-07" db="EMBL/GenBank/DDBJ databases">
        <title>A new beta-1,3-glucan-decomposing anaerobic bacterium isolated from anoxic soil subjected to biological soil disinfestation.</title>
        <authorList>
            <person name="Ueki A."/>
            <person name="Tonouchi A."/>
        </authorList>
    </citation>
    <scope>NUCLEOTIDE SEQUENCE [LARGE SCALE GENOMIC DNA]</scope>
    <source>
        <strain evidence="1 2">TW1</strain>
    </source>
</reference>
<dbReference type="AlphaFoldDB" id="A0A6V8S9W9"/>
<keyword evidence="2" id="KW-1185">Reference proteome</keyword>
<dbReference type="EMBL" id="BLZR01000001">
    <property type="protein sequence ID" value="GFP74054.1"/>
    <property type="molecule type" value="Genomic_DNA"/>
</dbReference>
<evidence type="ECO:0000313" key="2">
    <source>
        <dbReference type="Proteomes" id="UP000580568"/>
    </source>
</evidence>
<proteinExistence type="predicted"/>
<evidence type="ECO:0000313" key="1">
    <source>
        <dbReference type="EMBL" id="GFP74054.1"/>
    </source>
</evidence>